<gene>
    <name evidence="2" type="ORF">EWK56_07785</name>
    <name evidence="1" type="ORF">GKF66_09770</name>
    <name evidence="3" type="ORF">NCTC7928_07259</name>
</gene>
<proteinExistence type="predicted"/>
<dbReference type="InterPro" id="IPR005358">
    <property type="entry name" value="Puta_zinc/iron-chelating_dom"/>
</dbReference>
<dbReference type="Proteomes" id="UP000438958">
    <property type="component" value="Unassembled WGS sequence"/>
</dbReference>
<dbReference type="EMBL" id="WKUE01000012">
    <property type="protein sequence ID" value="MSI69093.1"/>
    <property type="molecule type" value="Genomic_DNA"/>
</dbReference>
<dbReference type="Proteomes" id="UP000291778">
    <property type="component" value="Unassembled WGS sequence"/>
</dbReference>
<evidence type="ECO:0000313" key="1">
    <source>
        <dbReference type="EMBL" id="MSI69093.1"/>
    </source>
</evidence>
<evidence type="ECO:0000313" key="3">
    <source>
        <dbReference type="EMBL" id="STF46454.1"/>
    </source>
</evidence>
<dbReference type="EMBL" id="SERV01000004">
    <property type="protein sequence ID" value="RYL84091.1"/>
    <property type="molecule type" value="Genomic_DNA"/>
</dbReference>
<name>A0A2G9B7N3_ECOLX</name>
<dbReference type="Proteomes" id="UP000254877">
    <property type="component" value="Unassembled WGS sequence"/>
</dbReference>
<sequence length="110" mass="12206">MNNPNPCMTCGACCAFFRVSFYWVETDDAGGTIPVTMTEQISPYHQCMQGTNQKNPRCVALIGQPGVNAYCSIYEHRSSTCREFPMSGEHGIVNEACNRARAKYGLPPLY</sequence>
<protein>
    <submittedName>
        <fullName evidence="3">Ferredoxin</fullName>
    </submittedName>
    <submittedName>
        <fullName evidence="1">YkgJ family cysteine cluster protein</fullName>
    </submittedName>
</protein>
<reference evidence="3 4" key="1">
    <citation type="submission" date="2018-06" db="EMBL/GenBank/DDBJ databases">
        <authorList>
            <consortium name="Pathogen Informatics"/>
            <person name="Doyle S."/>
        </authorList>
    </citation>
    <scope>NUCLEOTIDE SEQUENCE [LARGE SCALE GENOMIC DNA]</scope>
    <source>
        <strain evidence="3 4">NCTC7928</strain>
    </source>
</reference>
<dbReference type="AlphaFoldDB" id="A0A2G9B7N3"/>
<reference evidence="1 6" key="2">
    <citation type="journal article" date="2019" name="Nat. Med.">
        <title>A library of human gut bacterial isolates paired with longitudinal multiomics data enables mechanistic microbiome research.</title>
        <authorList>
            <person name="Poyet M."/>
            <person name="Groussin M."/>
            <person name="Gibbons S.M."/>
            <person name="Avila-Pacheco J."/>
            <person name="Jiang X."/>
            <person name="Kearney S.M."/>
            <person name="Perrotta A.R."/>
            <person name="Berdy B."/>
            <person name="Zhao S."/>
            <person name="Lieberman T.D."/>
            <person name="Swanson P.K."/>
            <person name="Smith M."/>
            <person name="Roesemann S."/>
            <person name="Alexander J.E."/>
            <person name="Rich S.A."/>
            <person name="Livny J."/>
            <person name="Vlamakis H."/>
            <person name="Clish C."/>
            <person name="Bullock K."/>
            <person name="Deik A."/>
            <person name="Scott J."/>
            <person name="Pierce K.A."/>
            <person name="Xavier R.J."/>
            <person name="Alm E.J."/>
        </authorList>
    </citation>
    <scope>NUCLEOTIDE SEQUENCE [LARGE SCALE GENOMIC DNA]</scope>
    <source>
        <strain evidence="1 6">BIOML-A382</strain>
    </source>
</reference>
<evidence type="ECO:0000313" key="5">
    <source>
        <dbReference type="Proteomes" id="UP000291778"/>
    </source>
</evidence>
<evidence type="ECO:0000313" key="4">
    <source>
        <dbReference type="Proteomes" id="UP000254877"/>
    </source>
</evidence>
<evidence type="ECO:0000313" key="6">
    <source>
        <dbReference type="Proteomes" id="UP000438958"/>
    </source>
</evidence>
<organism evidence="1 6">
    <name type="scientific">Escherichia coli</name>
    <dbReference type="NCBI Taxonomy" id="562"/>
    <lineage>
        <taxon>Bacteria</taxon>
        <taxon>Pseudomonadati</taxon>
        <taxon>Pseudomonadota</taxon>
        <taxon>Gammaproteobacteria</taxon>
        <taxon>Enterobacterales</taxon>
        <taxon>Enterobacteriaceae</taxon>
        <taxon>Escherichia</taxon>
    </lineage>
</organism>
<accession>A0A2G9B7N3</accession>
<evidence type="ECO:0000313" key="2">
    <source>
        <dbReference type="EMBL" id="RYL84091.1"/>
    </source>
</evidence>
<dbReference type="Pfam" id="PF03692">
    <property type="entry name" value="CxxCxxCC"/>
    <property type="match status" value="1"/>
</dbReference>
<dbReference type="RefSeq" id="WP_001304590.1">
    <property type="nucleotide sequence ID" value="NZ_AP021963.1"/>
</dbReference>
<reference evidence="2 5" key="3">
    <citation type="submission" date="2019-02" db="EMBL/GenBank/DDBJ databases">
        <authorList>
            <person name="Slukin P."/>
            <person name="Fursova N."/>
            <person name="Ermolenko Z."/>
            <person name="Mayskaya N."/>
            <person name="Kislichkina A."/>
            <person name="Mukhina T."/>
            <person name="Sizova A."/>
            <person name="Bogun A."/>
        </authorList>
    </citation>
    <scope>NUCLEOTIDE SEQUENCE [LARGE SCALE GENOMIC DNA]</scope>
    <source>
        <strain evidence="2">SCPM-O-B-8431</strain>
        <strain evidence="5">SCPM-O-B-8431(U15)</strain>
    </source>
</reference>
<dbReference type="EMBL" id="UGAB01000002">
    <property type="protein sequence ID" value="STF46454.1"/>
    <property type="molecule type" value="Genomic_DNA"/>
</dbReference>